<dbReference type="OrthoDB" id="9796143at2"/>
<dbReference type="InterPro" id="IPR036735">
    <property type="entry name" value="NGN_dom_sf"/>
</dbReference>
<dbReference type="EMBL" id="STFF01000002">
    <property type="protein sequence ID" value="THU40210.1"/>
    <property type="molecule type" value="Genomic_DNA"/>
</dbReference>
<dbReference type="AlphaFoldDB" id="A0A4S8HX43"/>
<dbReference type="SUPFAM" id="SSF82679">
    <property type="entry name" value="N-utilization substance G protein NusG, N-terminal domain"/>
    <property type="match status" value="1"/>
</dbReference>
<dbReference type="RefSeq" id="WP_136576964.1">
    <property type="nucleotide sequence ID" value="NZ_STFF01000002.1"/>
</dbReference>
<reference evidence="5 6" key="1">
    <citation type="submission" date="2019-04" db="EMBL/GenBank/DDBJ databases">
        <title>Niastella caeni sp. nov., isolated from activated sludge.</title>
        <authorList>
            <person name="Sheng M."/>
        </authorList>
    </citation>
    <scope>NUCLEOTIDE SEQUENCE [LARGE SCALE GENOMIC DNA]</scope>
    <source>
        <strain evidence="5 6">HX-2-15</strain>
    </source>
</reference>
<protein>
    <submittedName>
        <fullName evidence="5">UpxY family transcription antiterminator</fullName>
    </submittedName>
</protein>
<dbReference type="InterPro" id="IPR008991">
    <property type="entry name" value="Translation_prot_SH3-like_sf"/>
</dbReference>
<keyword evidence="1" id="KW-0889">Transcription antitermination</keyword>
<dbReference type="Proteomes" id="UP000306918">
    <property type="component" value="Unassembled WGS sequence"/>
</dbReference>
<gene>
    <name evidence="5" type="ORF">FAM09_10080</name>
</gene>
<dbReference type="PANTHER" id="PTHR30265:SF4">
    <property type="entry name" value="KOW MOTIF FAMILY PROTEIN, EXPRESSED"/>
    <property type="match status" value="1"/>
</dbReference>
<evidence type="ECO:0000313" key="6">
    <source>
        <dbReference type="Proteomes" id="UP000306918"/>
    </source>
</evidence>
<dbReference type="GO" id="GO:0031564">
    <property type="term" value="P:transcription antitermination"/>
    <property type="evidence" value="ECO:0007669"/>
    <property type="project" value="UniProtKB-KW"/>
</dbReference>
<keyword evidence="6" id="KW-1185">Reference proteome</keyword>
<dbReference type="NCBIfam" id="NF033644">
    <property type="entry name" value="antiterm_UpxY"/>
    <property type="match status" value="1"/>
</dbReference>
<feature type="domain" description="NusG-like N-terminal" evidence="4">
    <location>
        <begin position="5"/>
        <end position="97"/>
    </location>
</feature>
<evidence type="ECO:0000256" key="3">
    <source>
        <dbReference type="ARBA" id="ARBA00023163"/>
    </source>
</evidence>
<evidence type="ECO:0000256" key="1">
    <source>
        <dbReference type="ARBA" id="ARBA00022814"/>
    </source>
</evidence>
<evidence type="ECO:0000259" key="4">
    <source>
        <dbReference type="Pfam" id="PF02357"/>
    </source>
</evidence>
<proteinExistence type="predicted"/>
<dbReference type="Pfam" id="PF02357">
    <property type="entry name" value="NusG"/>
    <property type="match status" value="1"/>
</dbReference>
<dbReference type="InterPro" id="IPR006645">
    <property type="entry name" value="NGN-like_dom"/>
</dbReference>
<organism evidence="5 6">
    <name type="scientific">Niastella caeni</name>
    <dbReference type="NCBI Taxonomy" id="2569763"/>
    <lineage>
        <taxon>Bacteria</taxon>
        <taxon>Pseudomonadati</taxon>
        <taxon>Bacteroidota</taxon>
        <taxon>Chitinophagia</taxon>
        <taxon>Chitinophagales</taxon>
        <taxon>Chitinophagaceae</taxon>
        <taxon>Niastella</taxon>
    </lineage>
</organism>
<accession>A0A4S8HX43</accession>
<dbReference type="SUPFAM" id="SSF50104">
    <property type="entry name" value="Translation proteins SH3-like domain"/>
    <property type="match status" value="1"/>
</dbReference>
<name>A0A4S8HX43_9BACT</name>
<keyword evidence="2" id="KW-0805">Transcription regulation</keyword>
<comment type="caution">
    <text evidence="5">The sequence shown here is derived from an EMBL/GenBank/DDBJ whole genome shotgun (WGS) entry which is preliminary data.</text>
</comment>
<dbReference type="Gene3D" id="3.30.70.940">
    <property type="entry name" value="NusG, N-terminal domain"/>
    <property type="match status" value="1"/>
</dbReference>
<dbReference type="CDD" id="cd09895">
    <property type="entry name" value="NGN_SP_UpxY"/>
    <property type="match status" value="1"/>
</dbReference>
<keyword evidence="3" id="KW-0804">Transcription</keyword>
<evidence type="ECO:0000313" key="5">
    <source>
        <dbReference type="EMBL" id="THU40210.1"/>
    </source>
</evidence>
<evidence type="ECO:0000256" key="2">
    <source>
        <dbReference type="ARBA" id="ARBA00023015"/>
    </source>
</evidence>
<dbReference type="InterPro" id="IPR043425">
    <property type="entry name" value="NusG-like"/>
</dbReference>
<sequence>MEPIKKWYAVYTHAKWEKKVANLLARKEIENYCPLNRVLKQWSDRKKIVYEPLFTSYVFVRVSQKENISVLQTDGVLNYVNWKGKPALIRDSEIELIKNFLFDHSNVRLEKIAVEVNDTVRIKYGLFVEQEGRVTEVMDKTIRVLLPSLGYAMLAEIPKSHIEVINNRSKGNC</sequence>
<dbReference type="PANTHER" id="PTHR30265">
    <property type="entry name" value="RHO-INTERACTING TRANSCRIPTION TERMINATION FACTOR NUSG"/>
    <property type="match status" value="1"/>
</dbReference>
<dbReference type="GO" id="GO:0006354">
    <property type="term" value="P:DNA-templated transcription elongation"/>
    <property type="evidence" value="ECO:0007669"/>
    <property type="project" value="InterPro"/>
</dbReference>